<feature type="region of interest" description="Disordered" evidence="11">
    <location>
        <begin position="96"/>
        <end position="132"/>
    </location>
</feature>
<evidence type="ECO:0000256" key="6">
    <source>
        <dbReference type="ARBA" id="ARBA00023136"/>
    </source>
</evidence>
<comment type="caution">
    <text evidence="14">The sequence shown here is derived from an EMBL/GenBank/DDBJ whole genome shotgun (WGS) entry which is preliminary data.</text>
</comment>
<keyword evidence="6 9" id="KW-0472">Membrane</keyword>
<dbReference type="PANTHER" id="PTHR13822">
    <property type="entry name" value="ATP SYNTHASE DELTA/EPSILON CHAIN"/>
    <property type="match status" value="1"/>
</dbReference>
<evidence type="ECO:0000256" key="3">
    <source>
        <dbReference type="ARBA" id="ARBA00005712"/>
    </source>
</evidence>
<dbReference type="InterPro" id="IPR036771">
    <property type="entry name" value="ATPsynth_dsu/esu_N"/>
</dbReference>
<keyword evidence="7 9" id="KW-0139">CF(1)</keyword>
<keyword evidence="9" id="KW-1003">Cell membrane</keyword>
<dbReference type="HAMAP" id="MF_00530">
    <property type="entry name" value="ATP_synth_epsil_bac"/>
    <property type="match status" value="1"/>
</dbReference>
<dbReference type="InterPro" id="IPR001469">
    <property type="entry name" value="ATP_synth_F1_dsu/esu"/>
</dbReference>
<dbReference type="SUPFAM" id="SSF51344">
    <property type="entry name" value="Epsilon subunit of F1F0-ATP synthase N-terminal domain"/>
    <property type="match status" value="1"/>
</dbReference>
<evidence type="ECO:0000256" key="8">
    <source>
        <dbReference type="ARBA" id="ARBA00023310"/>
    </source>
</evidence>
<dbReference type="GO" id="GO:0045259">
    <property type="term" value="C:proton-transporting ATP synthase complex"/>
    <property type="evidence" value="ECO:0007669"/>
    <property type="project" value="UniProtKB-KW"/>
</dbReference>
<reference evidence="14 15" key="1">
    <citation type="submission" date="2017-10" db="EMBL/GenBank/DDBJ databases">
        <title>Draft genome of Longimonas halophila.</title>
        <authorList>
            <person name="Goh K.M."/>
            <person name="Shamsir M.S."/>
            <person name="Lim S.W."/>
        </authorList>
    </citation>
    <scope>NUCLEOTIDE SEQUENCE [LARGE SCALE GENOMIC DNA]</scope>
    <source>
        <strain evidence="14 15">KCTC 42399</strain>
    </source>
</reference>
<organism evidence="14 15">
    <name type="scientific">Longimonas halophila</name>
    <dbReference type="NCBI Taxonomy" id="1469170"/>
    <lineage>
        <taxon>Bacteria</taxon>
        <taxon>Pseudomonadati</taxon>
        <taxon>Rhodothermota</taxon>
        <taxon>Rhodothermia</taxon>
        <taxon>Rhodothermales</taxon>
        <taxon>Salisaetaceae</taxon>
        <taxon>Longimonas</taxon>
    </lineage>
</organism>
<feature type="domain" description="ATP synthase F1 complex delta/epsilon subunit N-terminal" evidence="13">
    <location>
        <begin position="5"/>
        <end position="92"/>
    </location>
</feature>
<dbReference type="Pfam" id="PF00401">
    <property type="entry name" value="ATP-synt_DE"/>
    <property type="match status" value="1"/>
</dbReference>
<evidence type="ECO:0000256" key="7">
    <source>
        <dbReference type="ARBA" id="ARBA00023196"/>
    </source>
</evidence>
<evidence type="ECO:0000313" key="15">
    <source>
        <dbReference type="Proteomes" id="UP000221024"/>
    </source>
</evidence>
<comment type="function">
    <text evidence="1 9">Produces ATP from ADP in the presence of a proton gradient across the membrane.</text>
</comment>
<dbReference type="GO" id="GO:0046933">
    <property type="term" value="F:proton-transporting ATP synthase activity, rotational mechanism"/>
    <property type="evidence" value="ECO:0007669"/>
    <property type="project" value="UniProtKB-UniRule"/>
</dbReference>
<evidence type="ECO:0000256" key="1">
    <source>
        <dbReference type="ARBA" id="ARBA00003543"/>
    </source>
</evidence>
<evidence type="ECO:0000256" key="4">
    <source>
        <dbReference type="ARBA" id="ARBA00022448"/>
    </source>
</evidence>
<dbReference type="AlphaFoldDB" id="A0A2H3NJZ0"/>
<keyword evidence="4 9" id="KW-0813">Transport</keyword>
<keyword evidence="5 9" id="KW-0406">Ion transport</keyword>
<comment type="subunit">
    <text evidence="9 10">F-type ATPases have 2 components, CF(1) - the catalytic core - and CF(0) - the membrane proton channel. CF(1) has five subunits: alpha(3), beta(3), gamma(1), delta(1), epsilon(1). CF(0) has three main subunits: a, b and c.</text>
</comment>
<dbReference type="EMBL" id="PDEP01000011">
    <property type="protein sequence ID" value="PEN05812.1"/>
    <property type="molecule type" value="Genomic_DNA"/>
</dbReference>
<keyword evidence="8 9" id="KW-0066">ATP synthesis</keyword>
<dbReference type="Gene3D" id="2.60.15.10">
    <property type="entry name" value="F0F1 ATP synthase delta/epsilon subunit, N-terminal"/>
    <property type="match status" value="1"/>
</dbReference>
<evidence type="ECO:0000313" key="14">
    <source>
        <dbReference type="EMBL" id="PEN05812.1"/>
    </source>
</evidence>
<dbReference type="NCBIfam" id="TIGR01216">
    <property type="entry name" value="ATP_synt_epsi"/>
    <property type="match status" value="1"/>
</dbReference>
<dbReference type="CDD" id="cd12152">
    <property type="entry name" value="F1-ATPase_delta"/>
    <property type="match status" value="1"/>
</dbReference>
<protein>
    <recommendedName>
        <fullName evidence="9">ATP synthase epsilon chain</fullName>
    </recommendedName>
    <alternativeName>
        <fullName evidence="9">ATP synthase F1 sector epsilon subunit</fullName>
    </alternativeName>
    <alternativeName>
        <fullName evidence="9">F-ATPase epsilon subunit</fullName>
    </alternativeName>
</protein>
<dbReference type="InterPro" id="IPR020546">
    <property type="entry name" value="ATP_synth_F1_dsu/esu_N"/>
</dbReference>
<evidence type="ECO:0000256" key="2">
    <source>
        <dbReference type="ARBA" id="ARBA00004184"/>
    </source>
</evidence>
<dbReference type="PANTHER" id="PTHR13822:SF10">
    <property type="entry name" value="ATP SYNTHASE EPSILON CHAIN, CHLOROPLASTIC"/>
    <property type="match status" value="1"/>
</dbReference>
<dbReference type="InterPro" id="IPR020547">
    <property type="entry name" value="ATP_synth_F1_esu_C"/>
</dbReference>
<sequence>MATQLSVDIVTPDGRAFEGHARGVQAPGIEGSFEVLRNHAPMIAAFDVGKIVVKTQDAYEDLTARDGHIDFATSGGFLEVLDNRVIVLAETAEPSSAIDTERAQKAEQRALQRLDASASPEERKEAKKALDRARNRLRVSMGGV</sequence>
<keyword evidence="9" id="KW-0375">Hydrogen ion transport</keyword>
<keyword evidence="15" id="KW-1185">Reference proteome</keyword>
<proteinExistence type="inferred from homology"/>
<accession>A0A2H3NJZ0</accession>
<dbReference type="OrthoDB" id="5294255at2"/>
<evidence type="ECO:0000256" key="5">
    <source>
        <dbReference type="ARBA" id="ARBA00023065"/>
    </source>
</evidence>
<evidence type="ECO:0000259" key="13">
    <source>
        <dbReference type="Pfam" id="PF02823"/>
    </source>
</evidence>
<evidence type="ECO:0000256" key="11">
    <source>
        <dbReference type="SAM" id="MobiDB-lite"/>
    </source>
</evidence>
<dbReference type="Proteomes" id="UP000221024">
    <property type="component" value="Unassembled WGS sequence"/>
</dbReference>
<dbReference type="GO" id="GO:0012505">
    <property type="term" value="C:endomembrane system"/>
    <property type="evidence" value="ECO:0007669"/>
    <property type="project" value="UniProtKB-SubCell"/>
</dbReference>
<dbReference type="RefSeq" id="WP_098062874.1">
    <property type="nucleotide sequence ID" value="NZ_PDEP01000011.1"/>
</dbReference>
<dbReference type="GO" id="GO:0005524">
    <property type="term" value="F:ATP binding"/>
    <property type="evidence" value="ECO:0007669"/>
    <property type="project" value="UniProtKB-UniRule"/>
</dbReference>
<feature type="compositionally biased region" description="Basic and acidic residues" evidence="11">
    <location>
        <begin position="99"/>
        <end position="112"/>
    </location>
</feature>
<gene>
    <name evidence="9 14" type="primary">atpC</name>
    <name evidence="14" type="ORF">CRI93_11970</name>
</gene>
<dbReference type="Pfam" id="PF02823">
    <property type="entry name" value="ATP-synt_DE_N"/>
    <property type="match status" value="1"/>
</dbReference>
<feature type="compositionally biased region" description="Basic and acidic residues" evidence="11">
    <location>
        <begin position="120"/>
        <end position="132"/>
    </location>
</feature>
<evidence type="ECO:0000259" key="12">
    <source>
        <dbReference type="Pfam" id="PF00401"/>
    </source>
</evidence>
<name>A0A2H3NJZ0_9BACT</name>
<dbReference type="Gene3D" id="1.20.5.440">
    <property type="entry name" value="ATP synthase delta/epsilon subunit, C-terminal domain"/>
    <property type="match status" value="1"/>
</dbReference>
<comment type="subcellular location">
    <subcellularLocation>
        <location evidence="9">Cell membrane</location>
        <topology evidence="9">Peripheral membrane protein</topology>
    </subcellularLocation>
    <subcellularLocation>
        <location evidence="2">Endomembrane system</location>
        <topology evidence="2">Peripheral membrane protein</topology>
    </subcellularLocation>
</comment>
<evidence type="ECO:0000256" key="10">
    <source>
        <dbReference type="RuleBase" id="RU003656"/>
    </source>
</evidence>
<evidence type="ECO:0000256" key="9">
    <source>
        <dbReference type="HAMAP-Rule" id="MF_00530"/>
    </source>
</evidence>
<comment type="similarity">
    <text evidence="3 9 10">Belongs to the ATPase epsilon chain family.</text>
</comment>
<dbReference type="GO" id="GO:0005886">
    <property type="term" value="C:plasma membrane"/>
    <property type="evidence" value="ECO:0007669"/>
    <property type="project" value="UniProtKB-SubCell"/>
</dbReference>
<feature type="domain" description="ATP synthase epsilon subunit C-terminal" evidence="12">
    <location>
        <begin position="98"/>
        <end position="140"/>
    </location>
</feature>